<name>A0A1I4WJE5_9FLAO</name>
<feature type="chain" id="PRO_5011578505" description="Collagen triple helix repeat-containing protein" evidence="2">
    <location>
        <begin position="27"/>
        <end position="198"/>
    </location>
</feature>
<feature type="compositionally biased region" description="Low complexity" evidence="1">
    <location>
        <begin position="34"/>
        <end position="56"/>
    </location>
</feature>
<feature type="region of interest" description="Disordered" evidence="1">
    <location>
        <begin position="30"/>
        <end position="56"/>
    </location>
</feature>
<reference evidence="4" key="1">
    <citation type="submission" date="2016-10" db="EMBL/GenBank/DDBJ databases">
        <authorList>
            <person name="Varghese N."/>
            <person name="Submissions S."/>
        </authorList>
    </citation>
    <scope>NUCLEOTIDE SEQUENCE [LARGE SCALE GENOMIC DNA]</scope>
    <source>
        <strain evidence="4">DS-12</strain>
    </source>
</reference>
<keyword evidence="2" id="KW-0732">Signal</keyword>
<evidence type="ECO:0000256" key="2">
    <source>
        <dbReference type="SAM" id="SignalP"/>
    </source>
</evidence>
<feature type="signal peptide" evidence="2">
    <location>
        <begin position="1"/>
        <end position="26"/>
    </location>
</feature>
<dbReference type="Gene3D" id="1.20.5.320">
    <property type="entry name" value="6-Phosphogluconate Dehydrogenase, domain 3"/>
    <property type="match status" value="1"/>
</dbReference>
<dbReference type="AlphaFoldDB" id="A0A1I4WJE5"/>
<dbReference type="OrthoDB" id="950230at2"/>
<evidence type="ECO:0000313" key="3">
    <source>
        <dbReference type="EMBL" id="SFN13577.1"/>
    </source>
</evidence>
<sequence length="198" mass="21701">MKTKLKLYTKFIILCCASLLLSNCDGDTGPEGLQGPQGEIGAQGPQGPQGETGQQGNANVKQYNFGAFDHSGAEIAKEIPLTVAESETSMIYIFVSANNFWYPLPGYAGPVHSYRIYFRNNANTTECFMTRLTGTGLQSFAGMRIFVIKSSSTVNAKNANNDESVKIVKTDDGNFYTEAQLRQMSYKEFCNVLNISTN</sequence>
<dbReference type="RefSeq" id="WP_091517796.1">
    <property type="nucleotide sequence ID" value="NZ_FOVI01000001.1"/>
</dbReference>
<evidence type="ECO:0000313" key="4">
    <source>
        <dbReference type="Proteomes" id="UP000199036"/>
    </source>
</evidence>
<gene>
    <name evidence="3" type="ORF">SAMN05421741_101258</name>
</gene>
<dbReference type="EMBL" id="FOVI01000001">
    <property type="protein sequence ID" value="SFN13577.1"/>
    <property type="molecule type" value="Genomic_DNA"/>
</dbReference>
<keyword evidence="4" id="KW-1185">Reference proteome</keyword>
<protein>
    <recommendedName>
        <fullName evidence="5">Collagen triple helix repeat-containing protein</fullName>
    </recommendedName>
</protein>
<organism evidence="3 4">
    <name type="scientific">Paenimyroides ummariense</name>
    <dbReference type="NCBI Taxonomy" id="913024"/>
    <lineage>
        <taxon>Bacteria</taxon>
        <taxon>Pseudomonadati</taxon>
        <taxon>Bacteroidota</taxon>
        <taxon>Flavobacteriia</taxon>
        <taxon>Flavobacteriales</taxon>
        <taxon>Flavobacteriaceae</taxon>
        <taxon>Paenimyroides</taxon>
    </lineage>
</organism>
<dbReference type="STRING" id="913024.SAMN05421741_101258"/>
<evidence type="ECO:0000256" key="1">
    <source>
        <dbReference type="SAM" id="MobiDB-lite"/>
    </source>
</evidence>
<accession>A0A1I4WJE5</accession>
<evidence type="ECO:0008006" key="5">
    <source>
        <dbReference type="Google" id="ProtNLM"/>
    </source>
</evidence>
<dbReference type="Proteomes" id="UP000199036">
    <property type="component" value="Unassembled WGS sequence"/>
</dbReference>
<proteinExistence type="predicted"/>